<dbReference type="Proteomes" id="UP000664288">
    <property type="component" value="Unassembled WGS sequence"/>
</dbReference>
<dbReference type="RefSeq" id="WP_207349516.1">
    <property type="nucleotide sequence ID" value="NZ_JAFMPY010000004.1"/>
</dbReference>
<dbReference type="SUPFAM" id="SSF53850">
    <property type="entry name" value="Periplasmic binding protein-like II"/>
    <property type="match status" value="1"/>
</dbReference>
<comment type="similarity">
    <text evidence="2">Belongs to the bacterial solute-binding protein 1 family.</text>
</comment>
<feature type="chain" id="PRO_5045366154" evidence="4">
    <location>
        <begin position="24"/>
        <end position="428"/>
    </location>
</feature>
<keyword evidence="3" id="KW-0574">Periplasm</keyword>
<comment type="caution">
    <text evidence="5">The sequence shown here is derived from an EMBL/GenBank/DDBJ whole genome shotgun (WGS) entry which is preliminary data.</text>
</comment>
<dbReference type="Gene3D" id="3.40.190.10">
    <property type="entry name" value="Periplasmic binding protein-like II"/>
    <property type="match status" value="1"/>
</dbReference>
<comment type="subcellular location">
    <subcellularLocation>
        <location evidence="1">Periplasm</location>
    </subcellularLocation>
</comment>
<dbReference type="PANTHER" id="PTHR43649:SF12">
    <property type="entry name" value="DIACETYLCHITOBIOSE BINDING PROTEIN DASA"/>
    <property type="match status" value="1"/>
</dbReference>
<sequence length="428" mass="46021">MVKRALMLAATAAGTLALSPASAQTTELRFQCYQDGNECQSWGEEIAKFEKANPDIKVTIDEVPYKAILESLPVQLAGGSGPDVARVSDLGGLARYMLDLRPHLKDADYWEKNYGAELKWTRVNGEGDDGIYNLPDQLTITGPFVNKTLFDQAGVAMPGDKATWDDWAKASVEVAKATQTPYPMAMDRSGHRFAGPAISYGAQYFDDSGKPITVDEGFKKFAEAFVKWNEDGTVAKDVWAGSGGATYQDASKEFINASLVFYMSGSWQVARFGKEIGDAFDWEVVSPPCGPAACTGIPGGASIVGFKHTKHPEAVAKLLDFMAQPDVYADFIGKTRAIPANKGLQEKGVDYSGAPDNVKKALAKFTEAAGQLSDRAFAFQGYKNNRAIMNATVARLTQAIVGESSLDEAFGRIDADVDEAVKAAGDAK</sequence>
<evidence type="ECO:0000256" key="1">
    <source>
        <dbReference type="ARBA" id="ARBA00004418"/>
    </source>
</evidence>
<keyword evidence="4" id="KW-0732">Signal</keyword>
<evidence type="ECO:0000256" key="4">
    <source>
        <dbReference type="SAM" id="SignalP"/>
    </source>
</evidence>
<protein>
    <submittedName>
        <fullName evidence="5">Carbohydrate ABC transporter substrate-binding protein</fullName>
    </submittedName>
</protein>
<dbReference type="Pfam" id="PF01547">
    <property type="entry name" value="SBP_bac_1"/>
    <property type="match status" value="1"/>
</dbReference>
<feature type="signal peptide" evidence="4">
    <location>
        <begin position="1"/>
        <end position="23"/>
    </location>
</feature>
<organism evidence="5 6">
    <name type="scientific">Jiella sonneratiae</name>
    <dbReference type="NCBI Taxonomy" id="2816856"/>
    <lineage>
        <taxon>Bacteria</taxon>
        <taxon>Pseudomonadati</taxon>
        <taxon>Pseudomonadota</taxon>
        <taxon>Alphaproteobacteria</taxon>
        <taxon>Hyphomicrobiales</taxon>
        <taxon>Aurantimonadaceae</taxon>
        <taxon>Jiella</taxon>
    </lineage>
</organism>
<evidence type="ECO:0000256" key="3">
    <source>
        <dbReference type="ARBA" id="ARBA00022764"/>
    </source>
</evidence>
<proteinExistence type="inferred from homology"/>
<dbReference type="InterPro" id="IPR006059">
    <property type="entry name" value="SBP"/>
</dbReference>
<evidence type="ECO:0000313" key="6">
    <source>
        <dbReference type="Proteomes" id="UP000664288"/>
    </source>
</evidence>
<reference evidence="5 6" key="1">
    <citation type="submission" date="2021-03" db="EMBL/GenBank/DDBJ databases">
        <title>Whole genome sequence of Jiella sp. MQZ13P-4.</title>
        <authorList>
            <person name="Tuo L."/>
        </authorList>
    </citation>
    <scope>NUCLEOTIDE SEQUENCE [LARGE SCALE GENOMIC DNA]</scope>
    <source>
        <strain evidence="5 6">MQZ13P-4</strain>
    </source>
</reference>
<evidence type="ECO:0000256" key="2">
    <source>
        <dbReference type="ARBA" id="ARBA00008520"/>
    </source>
</evidence>
<gene>
    <name evidence="5" type="ORF">J1C47_04390</name>
</gene>
<name>A0ABS3IZN2_9HYPH</name>
<dbReference type="EMBL" id="JAFMPY010000004">
    <property type="protein sequence ID" value="MBO0902868.1"/>
    <property type="molecule type" value="Genomic_DNA"/>
</dbReference>
<dbReference type="PANTHER" id="PTHR43649">
    <property type="entry name" value="ARABINOSE-BINDING PROTEIN-RELATED"/>
    <property type="match status" value="1"/>
</dbReference>
<accession>A0ABS3IZN2</accession>
<evidence type="ECO:0000313" key="5">
    <source>
        <dbReference type="EMBL" id="MBO0902868.1"/>
    </source>
</evidence>
<dbReference type="InterPro" id="IPR050490">
    <property type="entry name" value="Bact_solute-bd_prot1"/>
</dbReference>
<keyword evidence="6" id="KW-1185">Reference proteome</keyword>